<evidence type="ECO:0000313" key="1">
    <source>
        <dbReference type="EMBL" id="CAB5212688.1"/>
    </source>
</evidence>
<organism evidence="1">
    <name type="scientific">uncultured Caudovirales phage</name>
    <dbReference type="NCBI Taxonomy" id="2100421"/>
    <lineage>
        <taxon>Viruses</taxon>
        <taxon>Duplodnaviria</taxon>
        <taxon>Heunggongvirae</taxon>
        <taxon>Uroviricota</taxon>
        <taxon>Caudoviricetes</taxon>
        <taxon>Peduoviridae</taxon>
        <taxon>Maltschvirus</taxon>
        <taxon>Maltschvirus maltsch</taxon>
    </lineage>
</organism>
<accession>A0A6J7WFS6</accession>
<protein>
    <recommendedName>
        <fullName evidence="2">Holliday junction resolvase</fullName>
    </recommendedName>
</protein>
<reference evidence="1" key="1">
    <citation type="submission" date="2020-05" db="EMBL/GenBank/DDBJ databases">
        <authorList>
            <person name="Chiriac C."/>
            <person name="Salcher M."/>
            <person name="Ghai R."/>
            <person name="Kavagutti S V."/>
        </authorList>
    </citation>
    <scope>NUCLEOTIDE SEQUENCE</scope>
</reference>
<evidence type="ECO:0008006" key="2">
    <source>
        <dbReference type="Google" id="ProtNLM"/>
    </source>
</evidence>
<dbReference type="EMBL" id="LR798235">
    <property type="protein sequence ID" value="CAB5212688.1"/>
    <property type="molecule type" value="Genomic_DNA"/>
</dbReference>
<proteinExistence type="predicted"/>
<sequence>MTNPQKRKGSDAERAVVEYLATLGVQAQRIPAGATDDRGDLFVPIIEWPSIDVKNYTSYAGQLSHWIDRSNDQAHHAGRRFGVVWFKRTRKTNPADWYVAMSGESFTTLMSMIGEK</sequence>
<gene>
    <name evidence="1" type="ORF">UFOVP196_43</name>
</gene>
<name>A0A6J7WFS6_9CAUD</name>